<gene>
    <name evidence="2" type="ORF">CGLO_11291</name>
</gene>
<proteinExistence type="predicted"/>
<dbReference type="EMBL" id="AMYD01002349">
    <property type="protein sequence ID" value="EQB49374.1"/>
    <property type="molecule type" value="Genomic_DNA"/>
</dbReference>
<dbReference type="AlphaFoldDB" id="T0KBF2"/>
<dbReference type="Gene3D" id="1.25.40.10">
    <property type="entry name" value="Tetratricopeptide repeat domain"/>
    <property type="match status" value="1"/>
</dbReference>
<comment type="caution">
    <text evidence="2">The sequence shown here is derived from an EMBL/GenBank/DDBJ whole genome shotgun (WGS) entry which is preliminary data.</text>
</comment>
<feature type="region of interest" description="Disordered" evidence="1">
    <location>
        <begin position="260"/>
        <end position="289"/>
    </location>
</feature>
<dbReference type="Proteomes" id="UP000015530">
    <property type="component" value="Unassembled WGS sequence"/>
</dbReference>
<dbReference type="OMA" id="ENANIWA"/>
<feature type="compositionally biased region" description="Polar residues" evidence="1">
    <location>
        <begin position="260"/>
        <end position="274"/>
    </location>
</feature>
<sequence>MEATAQLGRSYIKIQKFGEALDAQKKVLIARQDEYEKDAELENANIWAYLSSMDDIANLYSEIDELLPNALNMRKKVVRLARDHFGYLHSVTFKALNKLLNCEAAFPDRACREIQERRGKLLADQKAFFQADDPIILKTLSFLADDFEISGQIARAVEIRRDLLASQNALLGPENRETVDNIKRLALLLPRLQNVDSPYEEAIDLLEGVKNVQERLLGPTNFQLLDTQTHLCTMQRQLQHGTLDSFSRPDTLIPNQQDQALSVAGTQPATSEHSSMARETSHTWSSLSPTNSTKYDWIRQTVAKARQKVPLVSDQSAFPDETNSLVL</sequence>
<name>T0KBF2_COLGC</name>
<dbReference type="STRING" id="1237896.T0KBF2"/>
<protein>
    <submittedName>
        <fullName evidence="2">Uncharacterized protein</fullName>
    </submittedName>
</protein>
<evidence type="ECO:0000313" key="2">
    <source>
        <dbReference type="EMBL" id="EQB49374.1"/>
    </source>
</evidence>
<organism evidence="2 3">
    <name type="scientific">Colletotrichum gloeosporioides (strain Cg-14)</name>
    <name type="common">Anthracnose fungus</name>
    <name type="synonym">Glomerella cingulata</name>
    <dbReference type="NCBI Taxonomy" id="1237896"/>
    <lineage>
        <taxon>Eukaryota</taxon>
        <taxon>Fungi</taxon>
        <taxon>Dikarya</taxon>
        <taxon>Ascomycota</taxon>
        <taxon>Pezizomycotina</taxon>
        <taxon>Sordariomycetes</taxon>
        <taxon>Hypocreomycetidae</taxon>
        <taxon>Glomerellales</taxon>
        <taxon>Glomerellaceae</taxon>
        <taxon>Colletotrichum</taxon>
        <taxon>Colletotrichum gloeosporioides species complex</taxon>
    </lineage>
</organism>
<accession>T0KBF2</accession>
<evidence type="ECO:0000256" key="1">
    <source>
        <dbReference type="SAM" id="MobiDB-lite"/>
    </source>
</evidence>
<reference evidence="3" key="1">
    <citation type="journal article" date="2013" name="Mol. Plant Microbe Interact.">
        <title>Global aspects of pacC regulation of pathogenicity genes in Colletotrichum gloeosporioides as revealed by transcriptome analysis.</title>
        <authorList>
            <person name="Alkan N."/>
            <person name="Meng X."/>
            <person name="Friedlander G."/>
            <person name="Reuveni E."/>
            <person name="Sukno S."/>
            <person name="Sherman A."/>
            <person name="Thon M."/>
            <person name="Fluhr R."/>
            <person name="Prusky D."/>
        </authorList>
    </citation>
    <scope>NUCLEOTIDE SEQUENCE [LARGE SCALE GENOMIC DNA]</scope>
    <source>
        <strain evidence="3">Cg-14</strain>
    </source>
</reference>
<evidence type="ECO:0000313" key="3">
    <source>
        <dbReference type="Proteomes" id="UP000015530"/>
    </source>
</evidence>
<dbReference type="InterPro" id="IPR011990">
    <property type="entry name" value="TPR-like_helical_dom_sf"/>
</dbReference>
<dbReference type="HOGENOM" id="CLU_849945_0_0_1"/>